<dbReference type="PANTHER" id="PTHR35596:SF1">
    <property type="entry name" value="MICROBIAL-TYPE PARG CATALYTIC DOMAIN-CONTAINING PROTEIN"/>
    <property type="match status" value="1"/>
</dbReference>
<evidence type="ECO:0000313" key="2">
    <source>
        <dbReference type="EMBL" id="MFD1392607.1"/>
    </source>
</evidence>
<dbReference type="RefSeq" id="WP_125584330.1">
    <property type="nucleotide sequence ID" value="NZ_JBHTMO010000006.1"/>
</dbReference>
<proteinExistence type="predicted"/>
<gene>
    <name evidence="2" type="ORF">ACFQ3L_03260</name>
</gene>
<dbReference type="Pfam" id="PF10021">
    <property type="entry name" value="PARG_cat_microb"/>
    <property type="match status" value="1"/>
</dbReference>
<comment type="caution">
    <text evidence="2">The sequence shown here is derived from an EMBL/GenBank/DDBJ whole genome shotgun (WGS) entry which is preliminary data.</text>
</comment>
<dbReference type="Proteomes" id="UP001597249">
    <property type="component" value="Unassembled WGS sequence"/>
</dbReference>
<sequence>MDQIEMLRQSLAGYAEDPAKPHSELITERLPETAAKGATPARWTVVNEDVVKTMARLTGHVGVMNFASPTNPGGGVEYGAKAQEESIAKCTYLLPALRQFQASYYAPNLARPNRGLFSAALIYSSRVRQVFNERGERLADHFVDVVSVAAPNRAAYPDLTAAETTPDLTLKISQTLRTFKDHGARHLILGAFGCGVFANPGTQVARLFREQLLRSEFNGAFSEIVFAIYDPAGHLVSTFEAGLAARQ</sequence>
<evidence type="ECO:0000259" key="1">
    <source>
        <dbReference type="Pfam" id="PF10021"/>
    </source>
</evidence>
<dbReference type="InterPro" id="IPR019261">
    <property type="entry name" value="PARG_cat_microbial"/>
</dbReference>
<keyword evidence="3" id="KW-1185">Reference proteome</keyword>
<dbReference type="PIRSF" id="PIRSF014899">
    <property type="entry name" value="UCP014899"/>
    <property type="match status" value="1"/>
</dbReference>
<dbReference type="SUPFAM" id="SSF52949">
    <property type="entry name" value="Macro domain-like"/>
    <property type="match status" value="1"/>
</dbReference>
<dbReference type="Gene3D" id="3.40.220.10">
    <property type="entry name" value="Leucine Aminopeptidase, subunit E, domain 1"/>
    <property type="match status" value="1"/>
</dbReference>
<evidence type="ECO:0000313" key="3">
    <source>
        <dbReference type="Proteomes" id="UP001597249"/>
    </source>
</evidence>
<dbReference type="EMBL" id="JBHTMO010000006">
    <property type="protein sequence ID" value="MFD1392607.1"/>
    <property type="molecule type" value="Genomic_DNA"/>
</dbReference>
<accession>A0ABW4B8W3</accession>
<dbReference type="NCBIfam" id="TIGR02452">
    <property type="entry name" value="TIGR02452 family protein"/>
    <property type="match status" value="1"/>
</dbReference>
<feature type="domain" description="Microbial-type PARG catalytic" evidence="1">
    <location>
        <begin position="25"/>
        <end position="128"/>
    </location>
</feature>
<name>A0ABW4B8W3_9LACO</name>
<dbReference type="PANTHER" id="PTHR35596">
    <property type="entry name" value="DUF2263 DOMAIN-CONTAINING PROTEIN"/>
    <property type="match status" value="1"/>
</dbReference>
<protein>
    <submittedName>
        <fullName evidence="2">TIGR02452 family protein</fullName>
    </submittedName>
</protein>
<organism evidence="2 3">
    <name type="scientific">Lacticaseibacillus jixianensis</name>
    <dbReference type="NCBI Taxonomy" id="2486012"/>
    <lineage>
        <taxon>Bacteria</taxon>
        <taxon>Bacillati</taxon>
        <taxon>Bacillota</taxon>
        <taxon>Bacilli</taxon>
        <taxon>Lactobacillales</taxon>
        <taxon>Lactobacillaceae</taxon>
        <taxon>Lacticaseibacillus</taxon>
    </lineage>
</organism>
<dbReference type="InterPro" id="IPR012664">
    <property type="entry name" value="CHP02452"/>
</dbReference>
<dbReference type="InterPro" id="IPR043472">
    <property type="entry name" value="Macro_dom-like"/>
</dbReference>
<reference evidence="3" key="1">
    <citation type="journal article" date="2019" name="Int. J. Syst. Evol. Microbiol.">
        <title>The Global Catalogue of Microorganisms (GCM) 10K type strain sequencing project: providing services to taxonomists for standard genome sequencing and annotation.</title>
        <authorList>
            <consortium name="The Broad Institute Genomics Platform"/>
            <consortium name="The Broad Institute Genome Sequencing Center for Infectious Disease"/>
            <person name="Wu L."/>
            <person name="Ma J."/>
        </authorList>
    </citation>
    <scope>NUCLEOTIDE SEQUENCE [LARGE SCALE GENOMIC DNA]</scope>
    <source>
        <strain evidence="3">CCM 8911</strain>
    </source>
</reference>